<accession>A0A2D4IHN6</accession>
<dbReference type="EMBL" id="IACK01107883">
    <property type="protein sequence ID" value="LAA83726.1"/>
    <property type="molecule type" value="Transcribed_RNA"/>
</dbReference>
<protein>
    <recommendedName>
        <fullName evidence="2">Endonuclease/exonuclease/phosphatase domain-containing protein</fullName>
    </recommendedName>
</protein>
<reference evidence="1" key="1">
    <citation type="submission" date="2017-07" db="EMBL/GenBank/DDBJ databases">
        <authorList>
            <person name="Mikheyev A."/>
            <person name="Grau M."/>
        </authorList>
    </citation>
    <scope>NUCLEOTIDE SEQUENCE</scope>
    <source>
        <tissue evidence="1">Venom_gland</tissue>
    </source>
</reference>
<proteinExistence type="predicted"/>
<sequence length="138" mass="16772">MVEELNIQDTWRERNQGRNQYTYYSNRHQSWSRIDMVWMSMELNSEVNEVEIGTNLWADHNPMRISWKGQKKSTRLTLNRLILKDKKFRQMMEKQVGFFFKESKKEDTSLQNLWDTVKAYIRGVAISYMAKKNKRKKQ</sequence>
<name>A0A2D4IHN6_MICLE</name>
<dbReference type="Gene3D" id="3.60.10.10">
    <property type="entry name" value="Endonuclease/exonuclease/phosphatase"/>
    <property type="match status" value="1"/>
</dbReference>
<dbReference type="AlphaFoldDB" id="A0A2D4IHN6"/>
<evidence type="ECO:0000313" key="1">
    <source>
        <dbReference type="EMBL" id="LAA83726.1"/>
    </source>
</evidence>
<reference evidence="1" key="2">
    <citation type="submission" date="2017-11" db="EMBL/GenBank/DDBJ databases">
        <title>Coralsnake Venomics: Analyses of Venom Gland Transcriptomes and Proteomes of Six Brazilian Taxa.</title>
        <authorList>
            <person name="Aird S.D."/>
            <person name="Jorge da Silva N."/>
            <person name="Qiu L."/>
            <person name="Villar-Briones A."/>
            <person name="Aparecida-Saddi V."/>
            <person name="Campos-Telles M.P."/>
            <person name="Grau M."/>
            <person name="Mikheyev A.S."/>
        </authorList>
    </citation>
    <scope>NUCLEOTIDE SEQUENCE</scope>
    <source>
        <tissue evidence="1">Venom_gland</tissue>
    </source>
</reference>
<evidence type="ECO:0008006" key="2">
    <source>
        <dbReference type="Google" id="ProtNLM"/>
    </source>
</evidence>
<organism evidence="1">
    <name type="scientific">Micrurus lemniscatus lemniscatus</name>
    <dbReference type="NCBI Taxonomy" id="129467"/>
    <lineage>
        <taxon>Eukaryota</taxon>
        <taxon>Metazoa</taxon>
        <taxon>Chordata</taxon>
        <taxon>Craniata</taxon>
        <taxon>Vertebrata</taxon>
        <taxon>Euteleostomi</taxon>
        <taxon>Lepidosauria</taxon>
        <taxon>Squamata</taxon>
        <taxon>Bifurcata</taxon>
        <taxon>Unidentata</taxon>
        <taxon>Episquamata</taxon>
        <taxon>Toxicofera</taxon>
        <taxon>Serpentes</taxon>
        <taxon>Colubroidea</taxon>
        <taxon>Elapidae</taxon>
        <taxon>Elapinae</taxon>
        <taxon>Micrurus</taxon>
    </lineage>
</organism>
<dbReference type="SUPFAM" id="SSF56219">
    <property type="entry name" value="DNase I-like"/>
    <property type="match status" value="1"/>
</dbReference>
<dbReference type="InterPro" id="IPR036691">
    <property type="entry name" value="Endo/exonu/phosph_ase_sf"/>
</dbReference>